<evidence type="ECO:0000313" key="2">
    <source>
        <dbReference type="Proteomes" id="UP000708148"/>
    </source>
</evidence>
<proteinExistence type="predicted"/>
<accession>A0A8S1JBV7</accession>
<name>A0A8S1JBV7_9CHLO</name>
<sequence length="173" mass="18263">MAVYHKRTGAASTLARVVAPGGQGVDALLPFGLEDDTGRTAPEIGPGGAIMGWPAWWLGVWPVWNLGQMLVVGSASDGLHAEMRTSTLCRAWSSPEKNGSAPSFGMTVSLSRVTRWGCQVPSNRRTHEGSRPEAGICGLNRQIEQHSTLGVSPLRDAMPCATVDVTAASLRAV</sequence>
<comment type="caution">
    <text evidence="1">The sequence shown here is derived from an EMBL/GenBank/DDBJ whole genome shotgun (WGS) entry which is preliminary data.</text>
</comment>
<protein>
    <submittedName>
        <fullName evidence="1">Uncharacterized protein</fullName>
    </submittedName>
</protein>
<evidence type="ECO:0000313" key="1">
    <source>
        <dbReference type="EMBL" id="CAD7704417.1"/>
    </source>
</evidence>
<reference evidence="1" key="1">
    <citation type="submission" date="2020-12" db="EMBL/GenBank/DDBJ databases">
        <authorList>
            <person name="Iha C."/>
        </authorList>
    </citation>
    <scope>NUCLEOTIDE SEQUENCE</scope>
</reference>
<dbReference type="EMBL" id="CAJHUC010002813">
    <property type="protein sequence ID" value="CAD7704417.1"/>
    <property type="molecule type" value="Genomic_DNA"/>
</dbReference>
<keyword evidence="2" id="KW-1185">Reference proteome</keyword>
<dbReference type="Proteomes" id="UP000708148">
    <property type="component" value="Unassembled WGS sequence"/>
</dbReference>
<organism evidence="1 2">
    <name type="scientific">Ostreobium quekettii</name>
    <dbReference type="NCBI Taxonomy" id="121088"/>
    <lineage>
        <taxon>Eukaryota</taxon>
        <taxon>Viridiplantae</taxon>
        <taxon>Chlorophyta</taxon>
        <taxon>core chlorophytes</taxon>
        <taxon>Ulvophyceae</taxon>
        <taxon>TCBD clade</taxon>
        <taxon>Bryopsidales</taxon>
        <taxon>Ostreobineae</taxon>
        <taxon>Ostreobiaceae</taxon>
        <taxon>Ostreobium</taxon>
    </lineage>
</organism>
<gene>
    <name evidence="1" type="ORF">OSTQU699_LOCUS9772</name>
</gene>
<dbReference type="AlphaFoldDB" id="A0A8S1JBV7"/>